<dbReference type="EMBL" id="LAZR01028801">
    <property type="protein sequence ID" value="KKL61495.1"/>
    <property type="molecule type" value="Genomic_DNA"/>
</dbReference>
<proteinExistence type="predicted"/>
<dbReference type="AlphaFoldDB" id="A0A0F9FVX2"/>
<comment type="caution">
    <text evidence="1">The sequence shown here is derived from an EMBL/GenBank/DDBJ whole genome shotgun (WGS) entry which is preliminary data.</text>
</comment>
<protein>
    <submittedName>
        <fullName evidence="1">Uncharacterized protein</fullName>
    </submittedName>
</protein>
<feature type="non-terminal residue" evidence="1">
    <location>
        <position position="1"/>
    </location>
</feature>
<evidence type="ECO:0000313" key="1">
    <source>
        <dbReference type="EMBL" id="KKL61495.1"/>
    </source>
</evidence>
<sequence>AVCGLLVSAATAAGVRIPITVTEPNGVGSRRGHVSTGVPLLVGQMADAKDLRLLDDRGKEVVAQFRPLARWWNKDNSLRWVLVDFTARLGGHQSRQYVLTDGGKAKYESPLKVTRTDARIVVDTGSAEFVINRKRFNLFDRVRIDMNGDGQYEADEECVSPGSSAGGVVMDTYGLAYLGSEGTEQVVVEEAGPVRVWVMRYVPEAMNREP</sequence>
<reference evidence="1" key="1">
    <citation type="journal article" date="2015" name="Nature">
        <title>Complex archaea that bridge the gap between prokaryotes and eukaryotes.</title>
        <authorList>
            <person name="Spang A."/>
            <person name="Saw J.H."/>
            <person name="Jorgensen S.L."/>
            <person name="Zaremba-Niedzwiedzka K."/>
            <person name="Martijn J."/>
            <person name="Lind A.E."/>
            <person name="van Eijk R."/>
            <person name="Schleper C."/>
            <person name="Guy L."/>
            <person name="Ettema T.J."/>
        </authorList>
    </citation>
    <scope>NUCLEOTIDE SEQUENCE</scope>
</reference>
<organism evidence="1">
    <name type="scientific">marine sediment metagenome</name>
    <dbReference type="NCBI Taxonomy" id="412755"/>
    <lineage>
        <taxon>unclassified sequences</taxon>
        <taxon>metagenomes</taxon>
        <taxon>ecological metagenomes</taxon>
    </lineage>
</organism>
<name>A0A0F9FVX2_9ZZZZ</name>
<gene>
    <name evidence="1" type="ORF">LCGC14_2194720</name>
</gene>
<accession>A0A0F9FVX2</accession>